<name>A0ABZ0VKW6_9HYPH</name>
<reference evidence="1 2" key="1">
    <citation type="submission" date="2023-11" db="EMBL/GenBank/DDBJ databases">
        <authorList>
            <person name="Panchal A.K."/>
            <person name="Meaney J.S."/>
            <person name="Karas B.J."/>
            <person name="diCenzo G.C."/>
        </authorList>
    </citation>
    <scope>NUCLEOTIDE SEQUENCE [LARGE SCALE GENOMIC DNA]</scope>
    <source>
        <strain evidence="1 2">NZP2235</strain>
    </source>
</reference>
<proteinExistence type="predicted"/>
<organism evidence="1 2">
    <name type="scientific">Mesorhizobium huakuii</name>
    <dbReference type="NCBI Taxonomy" id="28104"/>
    <lineage>
        <taxon>Bacteria</taxon>
        <taxon>Pseudomonadati</taxon>
        <taxon>Pseudomonadota</taxon>
        <taxon>Alphaproteobacteria</taxon>
        <taxon>Hyphomicrobiales</taxon>
        <taxon>Phyllobacteriaceae</taxon>
        <taxon>Mesorhizobium</taxon>
    </lineage>
</organism>
<dbReference type="SUPFAM" id="SSF69322">
    <property type="entry name" value="Tricorn protease domain 2"/>
    <property type="match status" value="1"/>
</dbReference>
<accession>A0ABZ0VKW6</accession>
<keyword evidence="2" id="KW-1185">Reference proteome</keyword>
<protein>
    <recommendedName>
        <fullName evidence="3">WD40 repeat domain-containing protein</fullName>
    </recommendedName>
</protein>
<dbReference type="EMBL" id="CP139858">
    <property type="protein sequence ID" value="WQB97558.1"/>
    <property type="molecule type" value="Genomic_DNA"/>
</dbReference>
<gene>
    <name evidence="1" type="ORF">U0R22_001694</name>
</gene>
<dbReference type="RefSeq" id="WP_322418151.1">
    <property type="nucleotide sequence ID" value="NZ_CP139858.1"/>
</dbReference>
<sequence>MKYRTPGGLYPTCIALHDTGAYIIAHPIGDGPVDADRTLLFAVQNDVATLIRDFGIEITGIAWLDGSLFAVDGYSGVYRLRDGEWRDLPDVGDPVPRINALRVVDGRLYGLTSEGVICLWQDPVWVEITPNDDDTYLFDLALGGADKMMATGDNGFLAYVVNGGFQQIDVPTNASLTSVFALSKDTILATGWNATALMGNADQLMQLDVQDRTETLMNTIRWENRVLIAANEEILELQGTTLSVFETTPAIRLTSDGKQLWKQYGRGVDRYESGQWINVPLVADI</sequence>
<evidence type="ECO:0000313" key="2">
    <source>
        <dbReference type="Proteomes" id="UP001322481"/>
    </source>
</evidence>
<evidence type="ECO:0000313" key="1">
    <source>
        <dbReference type="EMBL" id="WQB97558.1"/>
    </source>
</evidence>
<evidence type="ECO:0008006" key="3">
    <source>
        <dbReference type="Google" id="ProtNLM"/>
    </source>
</evidence>
<dbReference type="Proteomes" id="UP001322481">
    <property type="component" value="Chromosome"/>
</dbReference>